<accession>A0ABY9MAT2</accession>
<dbReference type="InterPro" id="IPR029052">
    <property type="entry name" value="Metallo-depent_PP-like"/>
</dbReference>
<dbReference type="Proteomes" id="UP001234798">
    <property type="component" value="Chromosome"/>
</dbReference>
<evidence type="ECO:0000313" key="3">
    <source>
        <dbReference type="Proteomes" id="UP001234798"/>
    </source>
</evidence>
<dbReference type="RefSeq" id="WP_306948280.1">
    <property type="nucleotide sequence ID" value="NZ_CP132976.1"/>
</dbReference>
<dbReference type="SUPFAM" id="SSF56300">
    <property type="entry name" value="Metallo-dependent phosphatases"/>
    <property type="match status" value="1"/>
</dbReference>
<sequence length="238" mass="26849">MEQRFLRVPRNELGRDFAVGDVHGHFSRLQESLDRLGFDPARDRLFSVGDLVDRGPESEATLDWLARPWFFAVQGNHEDYAIRHVRTGQVDVVNWRGYGGGWFLDLPSDRQKVFAEAFAQLPIAIEVETVDGAVGLLHADCPVLFWPRLEAALQDRYKRTSAACQWSRDRLREMNRTGIQGVRAVVAGHTPVAAPLALGNVYHIDTQGWKSGYFTFLDLESLQAWPCEVVTELAAAEE</sequence>
<organism evidence="2 3">
    <name type="scientific">Achromobacter seleniivolatilans</name>
    <dbReference type="NCBI Taxonomy" id="3047478"/>
    <lineage>
        <taxon>Bacteria</taxon>
        <taxon>Pseudomonadati</taxon>
        <taxon>Pseudomonadota</taxon>
        <taxon>Betaproteobacteria</taxon>
        <taxon>Burkholderiales</taxon>
        <taxon>Alcaligenaceae</taxon>
        <taxon>Achromobacter</taxon>
    </lineage>
</organism>
<dbReference type="Pfam" id="PF00149">
    <property type="entry name" value="Metallophos"/>
    <property type="match status" value="1"/>
</dbReference>
<evidence type="ECO:0000313" key="2">
    <source>
        <dbReference type="EMBL" id="WMD22907.1"/>
    </source>
</evidence>
<keyword evidence="3" id="KW-1185">Reference proteome</keyword>
<dbReference type="PANTHER" id="PTHR42850:SF10">
    <property type="entry name" value="SERINE_THREONINE-PROTEIN PHOSPHATASE 1"/>
    <property type="match status" value="1"/>
</dbReference>
<dbReference type="InterPro" id="IPR050126">
    <property type="entry name" value="Ap4A_hydrolase"/>
</dbReference>
<protein>
    <submittedName>
        <fullName evidence="2">Metallophosphoesterase</fullName>
    </submittedName>
</protein>
<name>A0ABY9MAT2_9BURK</name>
<gene>
    <name evidence="2" type="ORF">RAS12_11185</name>
</gene>
<evidence type="ECO:0000259" key="1">
    <source>
        <dbReference type="Pfam" id="PF00149"/>
    </source>
</evidence>
<dbReference type="PANTHER" id="PTHR42850">
    <property type="entry name" value="METALLOPHOSPHOESTERASE"/>
    <property type="match status" value="1"/>
</dbReference>
<dbReference type="Gene3D" id="3.60.21.10">
    <property type="match status" value="1"/>
</dbReference>
<dbReference type="EMBL" id="CP132976">
    <property type="protein sequence ID" value="WMD22907.1"/>
    <property type="molecule type" value="Genomic_DNA"/>
</dbReference>
<dbReference type="InterPro" id="IPR004843">
    <property type="entry name" value="Calcineurin-like_PHP"/>
</dbReference>
<feature type="domain" description="Calcineurin-like phosphoesterase" evidence="1">
    <location>
        <begin position="18"/>
        <end position="192"/>
    </location>
</feature>
<reference evidence="2 3" key="1">
    <citation type="submission" date="2023-08" db="EMBL/GenBank/DDBJ databases">
        <title>Achromobacter seleniivolatilans sp. nov., isolated from seleniferous soil.</title>
        <authorList>
            <person name="Zhang S."/>
            <person name="Li K."/>
            <person name="Peng J."/>
            <person name="Zhao Q."/>
            <person name="Wang H."/>
            <person name="Guo Y."/>
        </authorList>
    </citation>
    <scope>NUCLEOTIDE SEQUENCE [LARGE SCALE GENOMIC DNA]</scope>
    <source>
        <strain evidence="2 3">R39</strain>
    </source>
</reference>
<proteinExistence type="predicted"/>